<feature type="region of interest" description="Disordered" evidence="3">
    <location>
        <begin position="1"/>
        <end position="55"/>
    </location>
</feature>
<keyword evidence="1" id="KW-0489">Methyltransferase</keyword>
<evidence type="ECO:0000256" key="1">
    <source>
        <dbReference type="ARBA" id="ARBA00022603"/>
    </source>
</evidence>
<keyword evidence="2" id="KW-0808">Transferase</keyword>
<sequence length="650" mass="72410">MAPRSKGRRKSTNKKAAKAKAKGKSRAKARQGLVDPEPAEEASVPLPSPLPAGVGSLAQEAGAGIDPVGEEFEAECERLLDLMVAESDMQYWLPHTPTPQQPEPAPAYCFSSPFYEPSGNRQLQQWLSMAFQRLPDDTRAEVIGRLEVSANSGDAAYSSIGTACSGTDAPVLAVKAYNHMCRHLLNRDLPFEHCFSCEKNEAKQAFLMRFYTNLSDPFEEMDCLFKDTAHLAQGPGELAPEVRTGELKEIPACKDLLAGFPCQDVSNLNPNAADNRWVVKDSSKRTGKVFMDIMQYCAALLKGPNGQAFESLILENVAGLLAAPPGRNEETGEKWHSNLDYCCAAIRAAGMMVVPFMLDPRNFGMPVHRQRIWMLCIPLRLLEKSGMCEEEVAEYACRLMDTLCTTQVRPLQHFVLPRDHEAVLREYDDAISLKEKRDLRVAAVARGQAKRKRAALVSADRFVRIMEQRGEEWWLSSVPDPDVLQQFPGLCRLTERQFDLCKLQEIQFPDQRKACVELSQNQRSSSNVKGVKVGLCEIITPTGQLLVTHQARCLTGFECLLMQGIHFGRQNENTWNEFPDDLLRNLAGNAFNCWCVAAVYLVKEAVLARCHAREQIRARASGAETVLSRGISHSTDLSDFCEWPSPFNAD</sequence>
<gene>
    <name evidence="4" type="ORF">EVOR1521_LOCUS19816</name>
</gene>
<accession>A0AA36N1V4</accession>
<comment type="caution">
    <text evidence="4">The sequence shown here is derived from an EMBL/GenBank/DDBJ whole genome shotgun (WGS) entry which is preliminary data.</text>
</comment>
<evidence type="ECO:0000256" key="2">
    <source>
        <dbReference type="ARBA" id="ARBA00022679"/>
    </source>
</evidence>
<dbReference type="Pfam" id="PF00145">
    <property type="entry name" value="DNA_methylase"/>
    <property type="match status" value="1"/>
</dbReference>
<dbReference type="GO" id="GO:0032259">
    <property type="term" value="P:methylation"/>
    <property type="evidence" value="ECO:0007669"/>
    <property type="project" value="UniProtKB-KW"/>
</dbReference>
<name>A0AA36N1V4_9DINO</name>
<evidence type="ECO:0000313" key="4">
    <source>
        <dbReference type="EMBL" id="CAJ1395375.1"/>
    </source>
</evidence>
<proteinExistence type="predicted"/>
<dbReference type="AlphaFoldDB" id="A0AA36N1V4"/>
<organism evidence="4 5">
    <name type="scientific">Effrenium voratum</name>
    <dbReference type="NCBI Taxonomy" id="2562239"/>
    <lineage>
        <taxon>Eukaryota</taxon>
        <taxon>Sar</taxon>
        <taxon>Alveolata</taxon>
        <taxon>Dinophyceae</taxon>
        <taxon>Suessiales</taxon>
        <taxon>Symbiodiniaceae</taxon>
        <taxon>Effrenium</taxon>
    </lineage>
</organism>
<feature type="compositionally biased region" description="Basic residues" evidence="3">
    <location>
        <begin position="1"/>
        <end position="29"/>
    </location>
</feature>
<protein>
    <submittedName>
        <fullName evidence="4">Uncharacterized protein</fullName>
    </submittedName>
</protein>
<dbReference type="InterPro" id="IPR029063">
    <property type="entry name" value="SAM-dependent_MTases_sf"/>
</dbReference>
<reference evidence="4" key="1">
    <citation type="submission" date="2023-08" db="EMBL/GenBank/DDBJ databases">
        <authorList>
            <person name="Chen Y."/>
            <person name="Shah S."/>
            <person name="Dougan E. K."/>
            <person name="Thang M."/>
            <person name="Chan C."/>
        </authorList>
    </citation>
    <scope>NUCLEOTIDE SEQUENCE</scope>
</reference>
<dbReference type="InterPro" id="IPR001525">
    <property type="entry name" value="C5_MeTfrase"/>
</dbReference>
<dbReference type="GO" id="GO:0008168">
    <property type="term" value="F:methyltransferase activity"/>
    <property type="evidence" value="ECO:0007669"/>
    <property type="project" value="UniProtKB-KW"/>
</dbReference>
<dbReference type="Proteomes" id="UP001178507">
    <property type="component" value="Unassembled WGS sequence"/>
</dbReference>
<dbReference type="Gene3D" id="3.40.50.150">
    <property type="entry name" value="Vaccinia Virus protein VP39"/>
    <property type="match status" value="1"/>
</dbReference>
<dbReference type="SUPFAM" id="SSF53335">
    <property type="entry name" value="S-adenosyl-L-methionine-dependent methyltransferases"/>
    <property type="match status" value="1"/>
</dbReference>
<keyword evidence="5" id="KW-1185">Reference proteome</keyword>
<evidence type="ECO:0000313" key="5">
    <source>
        <dbReference type="Proteomes" id="UP001178507"/>
    </source>
</evidence>
<evidence type="ECO:0000256" key="3">
    <source>
        <dbReference type="SAM" id="MobiDB-lite"/>
    </source>
</evidence>
<dbReference type="EMBL" id="CAUJNA010003135">
    <property type="protein sequence ID" value="CAJ1395375.1"/>
    <property type="molecule type" value="Genomic_DNA"/>
</dbReference>